<accession>A0A1F7RWS9</accession>
<evidence type="ECO:0000313" key="1">
    <source>
        <dbReference type="EMBL" id="OGL45518.1"/>
    </source>
</evidence>
<gene>
    <name evidence="1" type="ORF">A2161_16770</name>
</gene>
<sequence length="236" mass="26741">IVKLYKAEIINIIFETSMEAVKKILPPPLEPPDEPVASFFVATYGRTSFGALPYREAGLFVRASYKGKIGNYCPFMLVTDDIALIQGREICGFPKKMGEINITREGEKVVAFVRRKNKDLAKLHASLNRAVRPGSHQPVFGEKVFLFKYFWNPEMTGFDYNPKLIEIAIDEELTALEEGEGLLSFGESKYDPIHEIPPLRILGSTYSRGNVYLHPAKVIGEIDPQVFLPYCFNRYI</sequence>
<organism evidence="1 2">
    <name type="scientific">Candidatus Schekmanbacteria bacterium RBG_13_48_7</name>
    <dbReference type="NCBI Taxonomy" id="1817878"/>
    <lineage>
        <taxon>Bacteria</taxon>
        <taxon>Candidatus Schekmaniibacteriota</taxon>
    </lineage>
</organism>
<dbReference type="GO" id="GO:0016829">
    <property type="term" value="F:lyase activity"/>
    <property type="evidence" value="ECO:0007669"/>
    <property type="project" value="InterPro"/>
</dbReference>
<dbReference type="Gene3D" id="2.40.400.10">
    <property type="entry name" value="Acetoacetate decarboxylase-like"/>
    <property type="match status" value="1"/>
</dbReference>
<dbReference type="Pfam" id="PF06314">
    <property type="entry name" value="ADC"/>
    <property type="match status" value="1"/>
</dbReference>
<dbReference type="InterPro" id="IPR023375">
    <property type="entry name" value="ADC_dom_sf"/>
</dbReference>
<feature type="non-terminal residue" evidence="1">
    <location>
        <position position="1"/>
    </location>
</feature>
<dbReference type="SUPFAM" id="SSF160104">
    <property type="entry name" value="Acetoacetate decarboxylase-like"/>
    <property type="match status" value="1"/>
</dbReference>
<reference evidence="1 2" key="1">
    <citation type="journal article" date="2016" name="Nat. Commun.">
        <title>Thousands of microbial genomes shed light on interconnected biogeochemical processes in an aquifer system.</title>
        <authorList>
            <person name="Anantharaman K."/>
            <person name="Brown C.T."/>
            <person name="Hug L.A."/>
            <person name="Sharon I."/>
            <person name="Castelle C.J."/>
            <person name="Probst A.J."/>
            <person name="Thomas B.C."/>
            <person name="Singh A."/>
            <person name="Wilkins M.J."/>
            <person name="Karaoz U."/>
            <person name="Brodie E.L."/>
            <person name="Williams K.H."/>
            <person name="Hubbard S.S."/>
            <person name="Banfield J.F."/>
        </authorList>
    </citation>
    <scope>NUCLEOTIDE SEQUENCE [LARGE SCALE GENOMIC DNA]</scope>
</reference>
<dbReference type="EMBL" id="MGDD01000173">
    <property type="protein sequence ID" value="OGL45518.1"/>
    <property type="molecule type" value="Genomic_DNA"/>
</dbReference>
<protein>
    <recommendedName>
        <fullName evidence="3">Acetoacetate decarboxylase</fullName>
    </recommendedName>
</protein>
<evidence type="ECO:0008006" key="3">
    <source>
        <dbReference type="Google" id="ProtNLM"/>
    </source>
</evidence>
<proteinExistence type="predicted"/>
<comment type="caution">
    <text evidence="1">The sequence shown here is derived from an EMBL/GenBank/DDBJ whole genome shotgun (WGS) entry which is preliminary data.</text>
</comment>
<evidence type="ECO:0000313" key="2">
    <source>
        <dbReference type="Proteomes" id="UP000179266"/>
    </source>
</evidence>
<dbReference type="InterPro" id="IPR010451">
    <property type="entry name" value="Acetoacetate_decarboxylase"/>
</dbReference>
<dbReference type="AlphaFoldDB" id="A0A1F7RWS9"/>
<dbReference type="Proteomes" id="UP000179266">
    <property type="component" value="Unassembled WGS sequence"/>
</dbReference>
<name>A0A1F7RWS9_9BACT</name>